<dbReference type="Pfam" id="PF00172">
    <property type="entry name" value="Zn_clus"/>
    <property type="match status" value="1"/>
</dbReference>
<evidence type="ECO:0000256" key="4">
    <source>
        <dbReference type="ARBA" id="ARBA00023125"/>
    </source>
</evidence>
<evidence type="ECO:0000256" key="7">
    <source>
        <dbReference type="SAM" id="MobiDB-lite"/>
    </source>
</evidence>
<dbReference type="EMBL" id="RCNU01000011">
    <property type="protein sequence ID" value="RWQ93043.1"/>
    <property type="molecule type" value="Genomic_DNA"/>
</dbReference>
<evidence type="ECO:0000256" key="5">
    <source>
        <dbReference type="ARBA" id="ARBA00023163"/>
    </source>
</evidence>
<dbReference type="SMART" id="SM00066">
    <property type="entry name" value="GAL4"/>
    <property type="match status" value="1"/>
</dbReference>
<comment type="subcellular location">
    <subcellularLocation>
        <location evidence="1">Nucleus</location>
    </subcellularLocation>
</comment>
<dbReference type="CDD" id="cd12148">
    <property type="entry name" value="fungal_TF_MHR"/>
    <property type="match status" value="1"/>
</dbReference>
<keyword evidence="3" id="KW-0805">Transcription regulation</keyword>
<dbReference type="Gene3D" id="4.10.240.10">
    <property type="entry name" value="Zn(2)-C6 fungal-type DNA-binding domain"/>
    <property type="match status" value="1"/>
</dbReference>
<proteinExistence type="predicted"/>
<dbReference type="GO" id="GO:0006351">
    <property type="term" value="P:DNA-templated transcription"/>
    <property type="evidence" value="ECO:0007669"/>
    <property type="project" value="InterPro"/>
</dbReference>
<feature type="domain" description="Zn(2)-C6 fungal-type" evidence="8">
    <location>
        <begin position="33"/>
        <end position="64"/>
    </location>
</feature>
<keyword evidence="10" id="KW-1185">Reference proteome</keyword>
<dbReference type="PROSITE" id="PS00463">
    <property type="entry name" value="ZN2_CY6_FUNGAL_1"/>
    <property type="match status" value="1"/>
</dbReference>
<dbReference type="GO" id="GO:0000981">
    <property type="term" value="F:DNA-binding transcription factor activity, RNA polymerase II-specific"/>
    <property type="evidence" value="ECO:0007669"/>
    <property type="project" value="InterPro"/>
</dbReference>
<dbReference type="CDD" id="cd00067">
    <property type="entry name" value="GAL4"/>
    <property type="match status" value="1"/>
</dbReference>
<evidence type="ECO:0000259" key="8">
    <source>
        <dbReference type="PROSITE" id="PS50048"/>
    </source>
</evidence>
<keyword evidence="4" id="KW-0238">DNA-binding</keyword>
<evidence type="ECO:0000256" key="6">
    <source>
        <dbReference type="ARBA" id="ARBA00023242"/>
    </source>
</evidence>
<dbReference type="RefSeq" id="XP_028482688.1">
    <property type="nucleotide sequence ID" value="XM_028634048.1"/>
</dbReference>
<dbReference type="Pfam" id="PF04082">
    <property type="entry name" value="Fungal_trans"/>
    <property type="match status" value="1"/>
</dbReference>
<sequence length="808" mass="90825">MMDVTLQDGLYLDSSMPPKCGIQVKRTMRPRTSCNQCRFRKIKCDRIKPCSACCSRGKPTDCCFPVDANNRAIDQARQLRLLRKENAELRELLEKKSPRDTHLQLIESAKNVKRLHASIWRQLKAEEPSHTLVYGSPSGSEIGEKLHSLQNQPSDCRPTSLAHPRLKNVNILSYQDAPADPFPCLWEPSSGTKPLLQILPSREQILELLTIFDSQARCFQYLPNKLATPEINAFLENLHVCAERNPQMLALILAAMAHALQFKAFRKNMPQSAVEETEKELVQANIYVAASMHALRLSSFMNRPTLLAVHTLLLIGAYLVNGGKFLDAYTLYGQTIRVAQGMGLHQDPQYLDSCADEGECNLRRNTWWLMLFVDQYYSSTLGRPLGVSGTGDCLPASHLTFSELADSQKAGRLETYINQYTVLSRQILSCDNLTNGRIDAFSDRLLQLLDTLPSLVRFNSSWLKEGCDNVPEWPLNFHAAMFHSNTHNYLILLNRQRQIGTVEKKQKKTDVYRPEPGYATVVSSCHEVLQAFFYLHKYLPDKLAHWPICQHAFNAAMLLGFNVLEHGCHAGSGDHKAVASTYSIFHELHETGVSRPAKLATLRLRELLVTHKQPILDQRLMGSHGMLLVEDPEIRGMVGNAYAPFAWSEASIQSNTEEPVYQKRQPEHTSHIGAMEHARMFNSPAPSEHSSPGNSTPVAHSPDLNSENASSTNSPDCALTPETPTYWGPEDRWTATHAAPMQAHLTCPPFPTQLLNQQLFVSSAPVQEQQHHFYASPSVYHQGYTDWDLAYPGMGTDMSSYYAYVSIS</sequence>
<dbReference type="PROSITE" id="PS50048">
    <property type="entry name" value="ZN2_CY6_FUNGAL_2"/>
    <property type="match status" value="1"/>
</dbReference>
<keyword evidence="5" id="KW-0804">Transcription</keyword>
<dbReference type="InterPro" id="IPR001138">
    <property type="entry name" value="Zn2Cys6_DnaBD"/>
</dbReference>
<dbReference type="GO" id="GO:0008270">
    <property type="term" value="F:zinc ion binding"/>
    <property type="evidence" value="ECO:0007669"/>
    <property type="project" value="InterPro"/>
</dbReference>
<dbReference type="STRING" id="264951.A0A443HML7"/>
<evidence type="ECO:0000256" key="3">
    <source>
        <dbReference type="ARBA" id="ARBA00023015"/>
    </source>
</evidence>
<dbReference type="VEuPathDB" id="FungiDB:C8Q69DRAFT_80021"/>
<dbReference type="AlphaFoldDB" id="A0A443HML7"/>
<feature type="region of interest" description="Disordered" evidence="7">
    <location>
        <begin position="682"/>
        <end position="731"/>
    </location>
</feature>
<dbReference type="PANTHER" id="PTHR31001">
    <property type="entry name" value="UNCHARACTERIZED TRANSCRIPTIONAL REGULATORY PROTEIN"/>
    <property type="match status" value="1"/>
</dbReference>
<evidence type="ECO:0000256" key="1">
    <source>
        <dbReference type="ARBA" id="ARBA00004123"/>
    </source>
</evidence>
<name>A0A443HML7_BYSSP</name>
<dbReference type="InterPro" id="IPR007219">
    <property type="entry name" value="XnlR_reg_dom"/>
</dbReference>
<dbReference type="GO" id="GO:0003677">
    <property type="term" value="F:DNA binding"/>
    <property type="evidence" value="ECO:0007669"/>
    <property type="project" value="UniProtKB-KW"/>
</dbReference>
<reference evidence="9 10" key="1">
    <citation type="journal article" date="2018" name="Front. Microbiol.">
        <title>Genomic and genetic insights into a cosmopolitan fungus, Paecilomyces variotii (Eurotiales).</title>
        <authorList>
            <person name="Urquhart A.S."/>
            <person name="Mondo S.J."/>
            <person name="Makela M.R."/>
            <person name="Hane J.K."/>
            <person name="Wiebenga A."/>
            <person name="He G."/>
            <person name="Mihaltcheva S."/>
            <person name="Pangilinan J."/>
            <person name="Lipzen A."/>
            <person name="Barry K."/>
            <person name="de Vries R.P."/>
            <person name="Grigoriev I.V."/>
            <person name="Idnurm A."/>
        </authorList>
    </citation>
    <scope>NUCLEOTIDE SEQUENCE [LARGE SCALE GENOMIC DNA]</scope>
    <source>
        <strain evidence="9 10">CBS 101075</strain>
    </source>
</reference>
<dbReference type="GO" id="GO:0005634">
    <property type="term" value="C:nucleus"/>
    <property type="evidence" value="ECO:0007669"/>
    <property type="project" value="UniProtKB-SubCell"/>
</dbReference>
<dbReference type="SMART" id="SM00906">
    <property type="entry name" value="Fungal_trans"/>
    <property type="match status" value="1"/>
</dbReference>
<gene>
    <name evidence="9" type="ORF">C8Q69DRAFT_80021</name>
</gene>
<organism evidence="9 10">
    <name type="scientific">Byssochlamys spectabilis</name>
    <name type="common">Paecilomyces variotii</name>
    <dbReference type="NCBI Taxonomy" id="264951"/>
    <lineage>
        <taxon>Eukaryota</taxon>
        <taxon>Fungi</taxon>
        <taxon>Dikarya</taxon>
        <taxon>Ascomycota</taxon>
        <taxon>Pezizomycotina</taxon>
        <taxon>Eurotiomycetes</taxon>
        <taxon>Eurotiomycetidae</taxon>
        <taxon>Eurotiales</taxon>
        <taxon>Thermoascaceae</taxon>
        <taxon>Paecilomyces</taxon>
    </lineage>
</organism>
<evidence type="ECO:0000313" key="10">
    <source>
        <dbReference type="Proteomes" id="UP000283841"/>
    </source>
</evidence>
<protein>
    <recommendedName>
        <fullName evidence="8">Zn(2)-C6 fungal-type domain-containing protein</fullName>
    </recommendedName>
</protein>
<dbReference type="PANTHER" id="PTHR31001:SF88">
    <property type="entry name" value="TRANSCRIPTION FACTOR PDR3"/>
    <property type="match status" value="1"/>
</dbReference>
<evidence type="ECO:0000256" key="2">
    <source>
        <dbReference type="ARBA" id="ARBA00022723"/>
    </source>
</evidence>
<keyword evidence="6" id="KW-0539">Nucleus</keyword>
<dbReference type="InterPro" id="IPR050613">
    <property type="entry name" value="Sec_Metabolite_Reg"/>
</dbReference>
<evidence type="ECO:0000313" key="9">
    <source>
        <dbReference type="EMBL" id="RWQ93043.1"/>
    </source>
</evidence>
<dbReference type="InterPro" id="IPR036864">
    <property type="entry name" value="Zn2-C6_fun-type_DNA-bd_sf"/>
</dbReference>
<comment type="caution">
    <text evidence="9">The sequence shown here is derived from an EMBL/GenBank/DDBJ whole genome shotgun (WGS) entry which is preliminary data.</text>
</comment>
<dbReference type="Proteomes" id="UP000283841">
    <property type="component" value="Unassembled WGS sequence"/>
</dbReference>
<keyword evidence="2" id="KW-0479">Metal-binding</keyword>
<accession>A0A443HML7</accession>
<dbReference type="GeneID" id="39603325"/>
<dbReference type="SUPFAM" id="SSF57701">
    <property type="entry name" value="Zn2/Cys6 DNA-binding domain"/>
    <property type="match status" value="1"/>
</dbReference>
<feature type="compositionally biased region" description="Polar residues" evidence="7">
    <location>
        <begin position="684"/>
        <end position="715"/>
    </location>
</feature>